<organism evidence="1 2">
    <name type="scientific">Bursaphelenchus xylophilus</name>
    <name type="common">Pinewood nematode worm</name>
    <name type="synonym">Aphelenchoides xylophilus</name>
    <dbReference type="NCBI Taxonomy" id="6326"/>
    <lineage>
        <taxon>Eukaryota</taxon>
        <taxon>Metazoa</taxon>
        <taxon>Ecdysozoa</taxon>
        <taxon>Nematoda</taxon>
        <taxon>Chromadorea</taxon>
        <taxon>Rhabditida</taxon>
        <taxon>Tylenchina</taxon>
        <taxon>Tylenchomorpha</taxon>
        <taxon>Aphelenchoidea</taxon>
        <taxon>Aphelenchoididae</taxon>
        <taxon>Bursaphelenchus</taxon>
    </lineage>
</organism>
<sequence length="269" mass="30508">MRKMKEGETVTSFLKALEDMVHLAYPEANSFFILGKQELKPESRQIPCESLPDPQIRRLNGEWLSRFGPAHVAKLRRFYAFTLEQQPSQSVGRSGAPYEGGDCGLNRLLESPNIFTTWESTPSSYQVRQAKRSYLFVTYVGSSPPELDDWGKGRLGKKTIGEKDDWGKAPHTDACVVGLHNKVLDTNAFGMYKVLKRLRTRVSTCPQQMCLRGKATTILYNYRLRPLGLAKAQALLILVPAHEYCQYSNRGLDAEKKLDTTYRLGNDRK</sequence>
<comment type="caution">
    <text evidence="1">The sequence shown here is derived from an EMBL/GenBank/DDBJ whole genome shotgun (WGS) entry which is preliminary data.</text>
</comment>
<dbReference type="AlphaFoldDB" id="A0A811LAV9"/>
<gene>
    <name evidence="1" type="ORF">BXYJ_LOCUS8241</name>
</gene>
<accession>A0A811LAV9</accession>
<proteinExistence type="predicted"/>
<keyword evidence="2" id="KW-1185">Reference proteome</keyword>
<evidence type="ECO:0000313" key="2">
    <source>
        <dbReference type="Proteomes" id="UP000659654"/>
    </source>
</evidence>
<dbReference type="EMBL" id="CAJFCV020000004">
    <property type="protein sequence ID" value="CAG9113764.1"/>
    <property type="molecule type" value="Genomic_DNA"/>
</dbReference>
<dbReference type="Proteomes" id="UP000582659">
    <property type="component" value="Unassembled WGS sequence"/>
</dbReference>
<evidence type="ECO:0000313" key="1">
    <source>
        <dbReference type="EMBL" id="CAD5224832.1"/>
    </source>
</evidence>
<dbReference type="Proteomes" id="UP000659654">
    <property type="component" value="Unassembled WGS sequence"/>
</dbReference>
<protein>
    <submittedName>
        <fullName evidence="1">(pine wood nematode) hypothetical protein</fullName>
    </submittedName>
</protein>
<name>A0A811LAV9_BURXY</name>
<dbReference type="EMBL" id="CAJFDI010000004">
    <property type="protein sequence ID" value="CAD5224832.1"/>
    <property type="molecule type" value="Genomic_DNA"/>
</dbReference>
<reference evidence="1" key="1">
    <citation type="submission" date="2020-09" db="EMBL/GenBank/DDBJ databases">
        <authorList>
            <person name="Kikuchi T."/>
        </authorList>
    </citation>
    <scope>NUCLEOTIDE SEQUENCE</scope>
    <source>
        <strain evidence="1">Ka4C1</strain>
    </source>
</reference>